<proteinExistence type="predicted"/>
<dbReference type="EMBL" id="JAUDFV010000141">
    <property type="protein sequence ID" value="KAL2722378.1"/>
    <property type="molecule type" value="Genomic_DNA"/>
</dbReference>
<keyword evidence="2" id="KW-1185">Reference proteome</keyword>
<protein>
    <submittedName>
        <fullName evidence="1">Myosin-9-like</fullName>
    </submittedName>
</protein>
<evidence type="ECO:0000313" key="2">
    <source>
        <dbReference type="Proteomes" id="UP001607302"/>
    </source>
</evidence>
<name>A0ABD2AP36_VESSQ</name>
<comment type="caution">
    <text evidence="1">The sequence shown here is derived from an EMBL/GenBank/DDBJ whole genome shotgun (WGS) entry which is preliminary data.</text>
</comment>
<sequence length="282" mass="33663">MTKPITPQEAIEIMAREENKSKYSNIEHIRTNMLWMDIKIVDPEMEALMKQINEEQTRLKEALREKLRLMKYDTDVILKENEQKKEWLQCKGIQLEEKDHLVIKMENEVRIKEEPIDTMTNRNEYQEEKMMMQFPKELSHTEKVNNNITVQARDTEVEVSRLKICNKQKESKDDMSKKYNQIIKEETDDSDNSESMKEESVAATRTCLSTLVEPVEDILLNEKKLKHGMKRRRILKKYKVTLKRKKNAKEKTEEVQNNKDFESTNLLFRPIKMFGKIFAFKI</sequence>
<dbReference type="Proteomes" id="UP001607302">
    <property type="component" value="Unassembled WGS sequence"/>
</dbReference>
<accession>A0ABD2AP36</accession>
<evidence type="ECO:0000313" key="1">
    <source>
        <dbReference type="EMBL" id="KAL2722378.1"/>
    </source>
</evidence>
<organism evidence="1 2">
    <name type="scientific">Vespula squamosa</name>
    <name type="common">Southern yellow jacket</name>
    <name type="synonym">Wasp</name>
    <dbReference type="NCBI Taxonomy" id="30214"/>
    <lineage>
        <taxon>Eukaryota</taxon>
        <taxon>Metazoa</taxon>
        <taxon>Ecdysozoa</taxon>
        <taxon>Arthropoda</taxon>
        <taxon>Hexapoda</taxon>
        <taxon>Insecta</taxon>
        <taxon>Pterygota</taxon>
        <taxon>Neoptera</taxon>
        <taxon>Endopterygota</taxon>
        <taxon>Hymenoptera</taxon>
        <taxon>Apocrita</taxon>
        <taxon>Aculeata</taxon>
        <taxon>Vespoidea</taxon>
        <taxon>Vespidae</taxon>
        <taxon>Vespinae</taxon>
        <taxon>Vespula</taxon>
    </lineage>
</organism>
<gene>
    <name evidence="1" type="ORF">V1478_009241</name>
</gene>
<reference evidence="1 2" key="1">
    <citation type="journal article" date="2024" name="Ann. Entomol. Soc. Am.">
        <title>Genomic analyses of the southern and eastern yellowjacket wasps (Hymenoptera: Vespidae) reveal evolutionary signatures of social life.</title>
        <authorList>
            <person name="Catto M.A."/>
            <person name="Caine P.B."/>
            <person name="Orr S.E."/>
            <person name="Hunt B.G."/>
            <person name="Goodisman M.A.D."/>
        </authorList>
    </citation>
    <scope>NUCLEOTIDE SEQUENCE [LARGE SCALE GENOMIC DNA]</scope>
    <source>
        <strain evidence="1">233</strain>
        <tissue evidence="1">Head and thorax</tissue>
    </source>
</reference>
<dbReference type="AlphaFoldDB" id="A0ABD2AP36"/>